<dbReference type="EMBL" id="CAUYUJ010021649">
    <property type="protein sequence ID" value="CAK0906150.1"/>
    <property type="molecule type" value="Genomic_DNA"/>
</dbReference>
<organism evidence="1 2">
    <name type="scientific">Prorocentrum cordatum</name>
    <dbReference type="NCBI Taxonomy" id="2364126"/>
    <lineage>
        <taxon>Eukaryota</taxon>
        <taxon>Sar</taxon>
        <taxon>Alveolata</taxon>
        <taxon>Dinophyceae</taxon>
        <taxon>Prorocentrales</taxon>
        <taxon>Prorocentraceae</taxon>
        <taxon>Prorocentrum</taxon>
    </lineage>
</organism>
<evidence type="ECO:0008006" key="3">
    <source>
        <dbReference type="Google" id="ProtNLM"/>
    </source>
</evidence>
<sequence>VAKVWQKKWWTEEAVGGRKAGEMHMPLMRLIDSYHQGDFIASYDYTLAFDQTDPKLAVAVLRKLGCQRAEVGTSLPQGDPWSIIAMVAVLHLPITAIVARFPGTELSCFVDDRSRKSSTAQELLAVGEQWRRWSLVLCLKENEAKSQHAQRTAAGRKQLLRAGAPDTTVTVMLEKSARLLVCRRMKEATMASKALAVAEYGWIDSQMNKRDETQLQAAIVTARQEPKAGSPHLWAIFCGHRLSVRCRLLTTAFMAAWRTLRKDQRRATLGTWRRQEGCSGRIHALLQGCGWQERAEWEWRHPVTGVILTLRKGSEHWSECKGRLEHVLREGWRANLFGRWRGQSRIDSSLCRFEQYDERRCKAARLLSEGSTHAASVMSGAFVSAAHLQ</sequence>
<feature type="non-terminal residue" evidence="1">
    <location>
        <position position="389"/>
    </location>
</feature>
<evidence type="ECO:0000313" key="2">
    <source>
        <dbReference type="Proteomes" id="UP001189429"/>
    </source>
</evidence>
<keyword evidence="2" id="KW-1185">Reference proteome</keyword>
<reference evidence="1" key="1">
    <citation type="submission" date="2023-10" db="EMBL/GenBank/DDBJ databases">
        <authorList>
            <person name="Chen Y."/>
            <person name="Shah S."/>
            <person name="Dougan E. K."/>
            <person name="Thang M."/>
            <person name="Chan C."/>
        </authorList>
    </citation>
    <scope>NUCLEOTIDE SEQUENCE [LARGE SCALE GENOMIC DNA]</scope>
</reference>
<protein>
    <recommendedName>
        <fullName evidence="3">Reverse transcriptase domain-containing protein</fullName>
    </recommendedName>
</protein>
<comment type="caution">
    <text evidence="1">The sequence shown here is derived from an EMBL/GenBank/DDBJ whole genome shotgun (WGS) entry which is preliminary data.</text>
</comment>
<gene>
    <name evidence="1" type="ORF">PCOR1329_LOCUS81583</name>
</gene>
<proteinExistence type="predicted"/>
<feature type="non-terminal residue" evidence="1">
    <location>
        <position position="1"/>
    </location>
</feature>
<evidence type="ECO:0000313" key="1">
    <source>
        <dbReference type="EMBL" id="CAK0906150.1"/>
    </source>
</evidence>
<accession>A0ABN9Y692</accession>
<name>A0ABN9Y692_9DINO</name>
<dbReference type="Proteomes" id="UP001189429">
    <property type="component" value="Unassembled WGS sequence"/>
</dbReference>